<dbReference type="InterPro" id="IPR016024">
    <property type="entry name" value="ARM-type_fold"/>
</dbReference>
<keyword evidence="8" id="KW-1185">Reference proteome</keyword>
<protein>
    <recommendedName>
        <fullName evidence="6">Beta-catenin-like protein 1 N-terminal domain-containing protein</fullName>
    </recommendedName>
</protein>
<dbReference type="Pfam" id="PF08216">
    <property type="entry name" value="CTNNBL"/>
    <property type="match status" value="1"/>
</dbReference>
<sequence length="134" mass="14783">MHVLATQPDLYACFVEAGGPSLMLSLLAHENSDILGATINLLQELTDVDILNESEEGAAQLIESLASGRIVESFLTAFEKMDEKVKDDADAIHNALSVMIDFRPETAEDCVNQGLFLWLLRRACQKVRISPFFA</sequence>
<accession>A0A3P7IG49</accession>
<dbReference type="Proteomes" id="UP000270094">
    <property type="component" value="Unassembled WGS sequence"/>
</dbReference>
<dbReference type="PANTHER" id="PTHR14978">
    <property type="entry name" value="BETA-CATENIN-LIKE PROTEIN 1 NUCLEAR ASSOCIATED PROTEIN"/>
    <property type="match status" value="1"/>
</dbReference>
<evidence type="ECO:0000256" key="1">
    <source>
        <dbReference type="ARBA" id="ARBA00004123"/>
    </source>
</evidence>
<dbReference type="GO" id="GO:0005681">
    <property type="term" value="C:spliceosomal complex"/>
    <property type="evidence" value="ECO:0007669"/>
    <property type="project" value="TreeGrafter"/>
</dbReference>
<organism evidence="7 8">
    <name type="scientific">Strongylus vulgaris</name>
    <name type="common">Blood worm</name>
    <dbReference type="NCBI Taxonomy" id="40348"/>
    <lineage>
        <taxon>Eukaryota</taxon>
        <taxon>Metazoa</taxon>
        <taxon>Ecdysozoa</taxon>
        <taxon>Nematoda</taxon>
        <taxon>Chromadorea</taxon>
        <taxon>Rhabditida</taxon>
        <taxon>Rhabditina</taxon>
        <taxon>Rhabditomorpha</taxon>
        <taxon>Strongyloidea</taxon>
        <taxon>Strongylidae</taxon>
        <taxon>Strongylus</taxon>
    </lineage>
</organism>
<keyword evidence="4" id="KW-0175">Coiled coil</keyword>
<evidence type="ECO:0000259" key="6">
    <source>
        <dbReference type="Pfam" id="PF08216"/>
    </source>
</evidence>
<dbReference type="InterPro" id="IPR013180">
    <property type="entry name" value="CTNNBL1_N"/>
</dbReference>
<dbReference type="Gene3D" id="1.25.10.10">
    <property type="entry name" value="Leucine-rich Repeat Variant"/>
    <property type="match status" value="1"/>
</dbReference>
<dbReference type="OrthoDB" id="1898821at2759"/>
<dbReference type="SUPFAM" id="SSF48371">
    <property type="entry name" value="ARM repeat"/>
    <property type="match status" value="1"/>
</dbReference>
<evidence type="ECO:0000256" key="5">
    <source>
        <dbReference type="ARBA" id="ARBA00023242"/>
    </source>
</evidence>
<keyword evidence="2" id="KW-0597">Phosphoprotein</keyword>
<feature type="domain" description="Beta-catenin-like protein 1 N-terminal" evidence="6">
    <location>
        <begin position="1"/>
        <end position="126"/>
    </location>
</feature>
<dbReference type="AlphaFoldDB" id="A0A3P7IG49"/>
<proteinExistence type="predicted"/>
<comment type="subcellular location">
    <subcellularLocation>
        <location evidence="1">Nucleus</location>
    </subcellularLocation>
</comment>
<dbReference type="EMBL" id="UYYB01022861">
    <property type="protein sequence ID" value="VDM71940.1"/>
    <property type="molecule type" value="Genomic_DNA"/>
</dbReference>
<evidence type="ECO:0000256" key="3">
    <source>
        <dbReference type="ARBA" id="ARBA00022737"/>
    </source>
</evidence>
<keyword evidence="5" id="KW-0539">Nucleus</keyword>
<evidence type="ECO:0000256" key="2">
    <source>
        <dbReference type="ARBA" id="ARBA00022553"/>
    </source>
</evidence>
<gene>
    <name evidence="7" type="ORF">SVUK_LOCUS6938</name>
</gene>
<evidence type="ECO:0000313" key="7">
    <source>
        <dbReference type="EMBL" id="VDM71940.1"/>
    </source>
</evidence>
<evidence type="ECO:0000256" key="4">
    <source>
        <dbReference type="ARBA" id="ARBA00023054"/>
    </source>
</evidence>
<name>A0A3P7IG49_STRVU</name>
<dbReference type="InterPro" id="IPR039678">
    <property type="entry name" value="CTNNBL1"/>
</dbReference>
<evidence type="ECO:0000313" key="8">
    <source>
        <dbReference type="Proteomes" id="UP000270094"/>
    </source>
</evidence>
<dbReference type="PANTHER" id="PTHR14978:SF0">
    <property type="entry name" value="BETA-CATENIN-LIKE PROTEIN 1"/>
    <property type="match status" value="1"/>
</dbReference>
<reference evidence="7 8" key="1">
    <citation type="submission" date="2018-11" db="EMBL/GenBank/DDBJ databases">
        <authorList>
            <consortium name="Pathogen Informatics"/>
        </authorList>
    </citation>
    <scope>NUCLEOTIDE SEQUENCE [LARGE SCALE GENOMIC DNA]</scope>
</reference>
<dbReference type="InterPro" id="IPR011989">
    <property type="entry name" value="ARM-like"/>
</dbReference>
<keyword evidence="3" id="KW-0677">Repeat</keyword>